<dbReference type="Proteomes" id="UP000813462">
    <property type="component" value="Unassembled WGS sequence"/>
</dbReference>
<dbReference type="PANTHER" id="PTHR15830:SF10">
    <property type="entry name" value="TELOMERE LENGTH REGULATION PROTEIN TEL2 HOMOLOG"/>
    <property type="match status" value="1"/>
</dbReference>
<comment type="subcellular location">
    <subcellularLocation>
        <location evidence="1">Cytoplasm</location>
    </subcellularLocation>
</comment>
<dbReference type="Gene3D" id="1.25.40.720">
    <property type="entry name" value="Telomere length regulation protein 2, C-terminal domain"/>
    <property type="match status" value="1"/>
</dbReference>
<dbReference type="InterPro" id="IPR038528">
    <property type="entry name" value="TEL2_C_sf"/>
</dbReference>
<name>A0A978VD42_ZIZJJ</name>
<reference evidence="8" key="1">
    <citation type="journal article" date="2021" name="Front. Plant Sci.">
        <title>Chromosome-Scale Genome Assembly for Chinese Sour Jujube and Insights Into Its Genome Evolution and Domestication Signature.</title>
        <authorList>
            <person name="Shen L.-Y."/>
            <person name="Luo H."/>
            <person name="Wang X.-L."/>
            <person name="Wang X.-M."/>
            <person name="Qiu X.-J."/>
            <person name="Liu H."/>
            <person name="Zhou S.-S."/>
            <person name="Jia K.-H."/>
            <person name="Nie S."/>
            <person name="Bao Y.-T."/>
            <person name="Zhang R.-G."/>
            <person name="Yun Q.-Z."/>
            <person name="Chai Y.-H."/>
            <person name="Lu J.-Y."/>
            <person name="Li Y."/>
            <person name="Zhao S.-W."/>
            <person name="Mao J.-F."/>
            <person name="Jia S.-G."/>
            <person name="Mao Y.-M."/>
        </authorList>
    </citation>
    <scope>NUCLEOTIDE SEQUENCE</scope>
    <source>
        <strain evidence="8">AT0</strain>
        <tissue evidence="8">Leaf</tissue>
    </source>
</reference>
<accession>A0A978VD42</accession>
<feature type="domain" description="Telomere length regulation protein conserved" evidence="6">
    <location>
        <begin position="747"/>
        <end position="858"/>
    </location>
</feature>
<keyword evidence="5" id="KW-0472">Membrane</keyword>
<comment type="similarity">
    <text evidence="2">Belongs to the TEL2 family.</text>
</comment>
<dbReference type="InterPro" id="IPR019337">
    <property type="entry name" value="Telomere_length_regulation_dom"/>
</dbReference>
<keyword evidence="3" id="KW-0963">Cytoplasm</keyword>
<dbReference type="AlphaFoldDB" id="A0A978VD42"/>
<protein>
    <recommendedName>
        <fullName evidence="10">Telomere length regulation protein TEL2 homolog</fullName>
    </recommendedName>
</protein>
<keyword evidence="5" id="KW-1133">Transmembrane helix</keyword>
<evidence type="ECO:0000259" key="6">
    <source>
        <dbReference type="Pfam" id="PF10193"/>
    </source>
</evidence>
<dbReference type="GO" id="GO:0051083">
    <property type="term" value="P:'de novo' cotranslational protein folding"/>
    <property type="evidence" value="ECO:0007669"/>
    <property type="project" value="TreeGrafter"/>
</dbReference>
<evidence type="ECO:0000256" key="4">
    <source>
        <dbReference type="SAM" id="MobiDB-lite"/>
    </source>
</evidence>
<feature type="domain" description="TELO2 ARM repeat" evidence="7">
    <location>
        <begin position="391"/>
        <end position="631"/>
    </location>
</feature>
<dbReference type="InterPro" id="IPR051970">
    <property type="entry name" value="TEL2_Regulation"/>
</dbReference>
<sequence length="1139" mass="127582">MLGQSKWRKSSFASALAYHHTDFLVWMIMLLLYQILTTKFRYDMVKAFISICADALDIMVSLEVVKMANFLGQGNKFLRPSMEEEDGAKRKREVEAQVLEKVGEVISGINKAKHVDQVICALHSIANLLFPLDASLLSGLILNRPLLTSSLYYLFNGSIDKWCREQVLSAKVPTADERREWWQAFYRGAAFPSIARVLLRDVASNWLACFPFSACKHVYDVFFVNGLASEVVRTLVPCLQQSGSDDVDVNAINSNAESLIFILSPPWLLVLCLLENDGVLQMAKEFGGSGHSENSSREYFKPALSRVAQIVTSVPDKARLRAPASLSSQYPFYLKCLTVWVHITIQLLSLAEESNMNLLNKGAISDKNDMDGTLLFVGEIFARICRRGSVDVLLSEITPRIIAHVQSLLSSTVNLLLSDDFESNPSSQFWLNLMQTIKDSYAVERMSEQLLQNLATGSASDVEAYWILWLLFCRIFEHQPSIRSMFVDKFLLWIVFPVRILRWILQFSVLECPPVANSLSKGHKTRNFLETLQRLVAVWSKREFVQTATMEQQTYVSAAVGLSLEMMSKEELDEAKDVMHSILQGVGCRLESPNHLVRKMASNVALVFSRVIDPNNPLYLDDSCIGETIDWELGLINSKERTLGTTDSSKKAIDVKTSATIMLEKDLNYTADDGTGTKFKSKTKKVSEYKFVDPDEIIDPVTLNYESISDKDDNDNDSENSDTSSDSSLQPYDLSDDDTDLKRNFSHLVDVVGALRKPDDAEGVEKALDVAEKLVRASPDELRHVASDLVRTLVQVRCSDLAVEGEEESAEDKRQKTLVVLLATCPFESLETLNKLLYSPNVDISQRIMILDVMTNAAQELAYAKTLKPKHQTRALISTLSETQAWFLPSDIGPPGAGSWKEISETGTLLNWSNRYERELPSKPGQIKKGKTRRWNLRTSNMQNNQIEWSQNKFPMYAAAFMLPAMHGFDKKRHGVDLLDRDFIVLGKLIYMLGVCIKCAAMHPEASSLAPSLLDMLSSRAICHHKEAYVRRAVLFAASCILVSLHPSSVASSLVEGNLEISKGLEWIRSWALHVAESDTDRECYTMAMTCLQLHAEMALQASRSLESLESTSKVENIGLPSHLSKGTIKIPFSSGTIL</sequence>
<dbReference type="InterPro" id="IPR057348">
    <property type="entry name" value="TELO2_ARM"/>
</dbReference>
<evidence type="ECO:0000313" key="9">
    <source>
        <dbReference type="Proteomes" id="UP000813462"/>
    </source>
</evidence>
<keyword evidence="5" id="KW-0812">Transmembrane</keyword>
<evidence type="ECO:0000313" key="8">
    <source>
        <dbReference type="EMBL" id="KAH7528281.1"/>
    </source>
</evidence>
<dbReference type="InterPro" id="IPR016024">
    <property type="entry name" value="ARM-type_fold"/>
</dbReference>
<organism evidence="8 9">
    <name type="scientific">Ziziphus jujuba var. spinosa</name>
    <dbReference type="NCBI Taxonomy" id="714518"/>
    <lineage>
        <taxon>Eukaryota</taxon>
        <taxon>Viridiplantae</taxon>
        <taxon>Streptophyta</taxon>
        <taxon>Embryophyta</taxon>
        <taxon>Tracheophyta</taxon>
        <taxon>Spermatophyta</taxon>
        <taxon>Magnoliopsida</taxon>
        <taxon>eudicotyledons</taxon>
        <taxon>Gunneridae</taxon>
        <taxon>Pentapetalae</taxon>
        <taxon>rosids</taxon>
        <taxon>fabids</taxon>
        <taxon>Rosales</taxon>
        <taxon>Rhamnaceae</taxon>
        <taxon>Paliureae</taxon>
        <taxon>Ziziphus</taxon>
    </lineage>
</organism>
<dbReference type="PANTHER" id="PTHR15830">
    <property type="entry name" value="TELOMERE LENGTH REGULATION PROTEIN TEL2 FAMILY MEMBER"/>
    <property type="match status" value="1"/>
</dbReference>
<dbReference type="GO" id="GO:0005829">
    <property type="term" value="C:cytosol"/>
    <property type="evidence" value="ECO:0007669"/>
    <property type="project" value="TreeGrafter"/>
</dbReference>
<evidence type="ECO:0000256" key="1">
    <source>
        <dbReference type="ARBA" id="ARBA00004496"/>
    </source>
</evidence>
<dbReference type="SUPFAM" id="SSF48371">
    <property type="entry name" value="ARM repeat"/>
    <property type="match status" value="1"/>
</dbReference>
<dbReference type="GO" id="GO:0042162">
    <property type="term" value="F:telomeric DNA binding"/>
    <property type="evidence" value="ECO:0007669"/>
    <property type="project" value="TreeGrafter"/>
</dbReference>
<dbReference type="EMBL" id="JAEACU010000005">
    <property type="protein sequence ID" value="KAH7528281.1"/>
    <property type="molecule type" value="Genomic_DNA"/>
</dbReference>
<evidence type="ECO:0000256" key="3">
    <source>
        <dbReference type="ARBA" id="ARBA00022490"/>
    </source>
</evidence>
<evidence type="ECO:0008006" key="10">
    <source>
        <dbReference type="Google" id="ProtNLM"/>
    </source>
</evidence>
<evidence type="ECO:0000256" key="2">
    <source>
        <dbReference type="ARBA" id="ARBA00006133"/>
    </source>
</evidence>
<proteinExistence type="inferred from homology"/>
<feature type="region of interest" description="Disordered" evidence="4">
    <location>
        <begin position="707"/>
        <end position="738"/>
    </location>
</feature>
<dbReference type="Pfam" id="PF25320">
    <property type="entry name" value="TELO2_ARM"/>
    <property type="match status" value="1"/>
</dbReference>
<comment type="caution">
    <text evidence="8">The sequence shown here is derived from an EMBL/GenBank/DDBJ whole genome shotgun (WGS) entry which is preliminary data.</text>
</comment>
<dbReference type="GO" id="GO:0051879">
    <property type="term" value="F:Hsp90 protein binding"/>
    <property type="evidence" value="ECO:0007669"/>
    <property type="project" value="TreeGrafter"/>
</dbReference>
<dbReference type="Pfam" id="PF10193">
    <property type="entry name" value="Telomere_reg-2"/>
    <property type="match status" value="1"/>
</dbReference>
<gene>
    <name evidence="8" type="ORF">FEM48_Zijuj05G0055800</name>
</gene>
<evidence type="ECO:0000256" key="5">
    <source>
        <dbReference type="SAM" id="Phobius"/>
    </source>
</evidence>
<feature type="transmembrane region" description="Helical" evidence="5">
    <location>
        <begin position="12"/>
        <end position="36"/>
    </location>
</feature>
<evidence type="ECO:0000259" key="7">
    <source>
        <dbReference type="Pfam" id="PF25320"/>
    </source>
</evidence>